<sequence>MGVENEWMEAGQKGQLDGVDWWRIGLAESTKEKDDLKGPRRKNGGDGGGSSLAKTTRDEGRRRMKDEEGGLTDLIGGWEEARGAGRWLTATAKGTTLLHEGAADPGVKRAIPPHLAKRPPLGGHEIPPRPA</sequence>
<evidence type="ECO:0000256" key="1">
    <source>
        <dbReference type="SAM" id="MobiDB-lite"/>
    </source>
</evidence>
<reference evidence="2 3" key="1">
    <citation type="journal article" date="2023" name="Plants (Basel)">
        <title>Bridging the Gap: Combining Genomics and Transcriptomics Approaches to Understand Stylosanthes scabra, an Orphan Legume from the Brazilian Caatinga.</title>
        <authorList>
            <person name="Ferreira-Neto J.R.C."/>
            <person name="da Silva M.D."/>
            <person name="Binneck E."/>
            <person name="de Melo N.F."/>
            <person name="da Silva R.H."/>
            <person name="de Melo A.L.T.M."/>
            <person name="Pandolfi V."/>
            <person name="Bustamante F.O."/>
            <person name="Brasileiro-Vidal A.C."/>
            <person name="Benko-Iseppon A.M."/>
        </authorList>
    </citation>
    <scope>NUCLEOTIDE SEQUENCE [LARGE SCALE GENOMIC DNA]</scope>
    <source>
        <tissue evidence="2">Leaves</tissue>
    </source>
</reference>
<evidence type="ECO:0000313" key="2">
    <source>
        <dbReference type="EMBL" id="MED6208806.1"/>
    </source>
</evidence>
<feature type="region of interest" description="Disordered" evidence="1">
    <location>
        <begin position="103"/>
        <end position="131"/>
    </location>
</feature>
<feature type="compositionally biased region" description="Basic and acidic residues" evidence="1">
    <location>
        <begin position="29"/>
        <end position="38"/>
    </location>
</feature>
<dbReference type="Proteomes" id="UP001341840">
    <property type="component" value="Unassembled WGS sequence"/>
</dbReference>
<feature type="compositionally biased region" description="Basic and acidic residues" evidence="1">
    <location>
        <begin position="55"/>
        <end position="68"/>
    </location>
</feature>
<comment type="caution">
    <text evidence="2">The sequence shown here is derived from an EMBL/GenBank/DDBJ whole genome shotgun (WGS) entry which is preliminary data.</text>
</comment>
<gene>
    <name evidence="2" type="ORF">PIB30_048661</name>
</gene>
<keyword evidence="3" id="KW-1185">Reference proteome</keyword>
<feature type="region of interest" description="Disordered" evidence="1">
    <location>
        <begin position="29"/>
        <end position="72"/>
    </location>
</feature>
<name>A0ABU6YFX0_9FABA</name>
<organism evidence="2 3">
    <name type="scientific">Stylosanthes scabra</name>
    <dbReference type="NCBI Taxonomy" id="79078"/>
    <lineage>
        <taxon>Eukaryota</taxon>
        <taxon>Viridiplantae</taxon>
        <taxon>Streptophyta</taxon>
        <taxon>Embryophyta</taxon>
        <taxon>Tracheophyta</taxon>
        <taxon>Spermatophyta</taxon>
        <taxon>Magnoliopsida</taxon>
        <taxon>eudicotyledons</taxon>
        <taxon>Gunneridae</taxon>
        <taxon>Pentapetalae</taxon>
        <taxon>rosids</taxon>
        <taxon>fabids</taxon>
        <taxon>Fabales</taxon>
        <taxon>Fabaceae</taxon>
        <taxon>Papilionoideae</taxon>
        <taxon>50 kb inversion clade</taxon>
        <taxon>dalbergioids sensu lato</taxon>
        <taxon>Dalbergieae</taxon>
        <taxon>Pterocarpus clade</taxon>
        <taxon>Stylosanthes</taxon>
    </lineage>
</organism>
<accession>A0ABU6YFX0</accession>
<evidence type="ECO:0000313" key="3">
    <source>
        <dbReference type="Proteomes" id="UP001341840"/>
    </source>
</evidence>
<proteinExistence type="predicted"/>
<dbReference type="EMBL" id="JASCZI010241976">
    <property type="protein sequence ID" value="MED6208806.1"/>
    <property type="molecule type" value="Genomic_DNA"/>
</dbReference>
<protein>
    <submittedName>
        <fullName evidence="2">Uncharacterized protein</fullName>
    </submittedName>
</protein>